<dbReference type="OrthoDB" id="1761263at2"/>
<dbReference type="Proteomes" id="UP000236497">
    <property type="component" value="Unassembled WGS sequence"/>
</dbReference>
<name>A0A0H5SIQ1_HERHM</name>
<dbReference type="Gene3D" id="3.90.70.10">
    <property type="entry name" value="Cysteine proteinases"/>
    <property type="match status" value="1"/>
</dbReference>
<evidence type="ECO:0000313" key="2">
    <source>
        <dbReference type="EMBL" id="CRZ35369.1"/>
    </source>
</evidence>
<evidence type="ECO:0000256" key="1">
    <source>
        <dbReference type="SAM" id="Phobius"/>
    </source>
</evidence>
<keyword evidence="1" id="KW-0472">Membrane</keyword>
<dbReference type="AlphaFoldDB" id="A0A0H5SIQ1"/>
<gene>
    <name evidence="2" type="ORF">HHT355_2172</name>
</gene>
<keyword evidence="1" id="KW-0812">Transmembrane</keyword>
<organism evidence="2 3">
    <name type="scientific">Herbinix hemicellulosilytica</name>
    <dbReference type="NCBI Taxonomy" id="1564487"/>
    <lineage>
        <taxon>Bacteria</taxon>
        <taxon>Bacillati</taxon>
        <taxon>Bacillota</taxon>
        <taxon>Clostridia</taxon>
        <taxon>Lachnospirales</taxon>
        <taxon>Lachnospiraceae</taxon>
        <taxon>Herbinix</taxon>
    </lineage>
</organism>
<proteinExistence type="predicted"/>
<keyword evidence="3" id="KW-1185">Reference proteome</keyword>
<accession>A0A0H5SIQ1</accession>
<feature type="transmembrane region" description="Helical" evidence="1">
    <location>
        <begin position="5"/>
        <end position="23"/>
    </location>
</feature>
<dbReference type="RefSeq" id="WP_103203456.1">
    <property type="nucleotide sequence ID" value="NZ_CVTD020000024.1"/>
</dbReference>
<evidence type="ECO:0000313" key="3">
    <source>
        <dbReference type="Proteomes" id="UP000236497"/>
    </source>
</evidence>
<dbReference type="EMBL" id="CVTD020000024">
    <property type="protein sequence ID" value="CRZ35369.1"/>
    <property type="molecule type" value="Genomic_DNA"/>
</dbReference>
<keyword evidence="1" id="KW-1133">Transmembrane helix</keyword>
<dbReference type="SUPFAM" id="SSF69304">
    <property type="entry name" value="Tricorn protease N-terminal domain"/>
    <property type="match status" value="1"/>
</dbReference>
<reference evidence="2 3" key="1">
    <citation type="submission" date="2015-06" db="EMBL/GenBank/DDBJ databases">
        <authorList>
            <person name="Wibberg Daniel"/>
        </authorList>
    </citation>
    <scope>NUCLEOTIDE SEQUENCE [LARGE SCALE GENOMIC DNA]</scope>
    <source>
        <strain evidence="2 3">T3/55T</strain>
    </source>
</reference>
<sequence length="857" mass="98732">MLKQIYRILILIGVFIVSLYYFSKDIKEVVFDFDNTTIMEETTFPLITLRTEGVIVNRLHGYSSNLNANTVREALTPIGADGTFEVIIDEKAYEIKKLNFEVREFVGNELIEKGSVSVFDEENNLKTAKIRIGSELENDKEYAVKITLITSESRKIYFYNRIKKYDGANLAQKVNFVMEFHEAIKDKSKAEEYAIYLEPDRKKDNTTLANVNIHSGFDLITWGNLNPEFITEVIPTVVENYSDIASFVLEYVVKSEVSGVPEFYKVKEYYRIRYTPSRMYLLNYERRMEAFFDIKLASTSVSQLKLGITSDTDIPYMVSDDKKKVAFVRNRELWYYDLEINQIVRVFSFRQENTDYIRDIFDQHDIRILNIDPEGNVNFMVYGYMNRGQYEGRVAVVLYEFIRADRRIEEKVYIPVDEPYQKLKENMGEFAYVNSMDVFYFHLYDSIYAYDLITRHLTVLAENVDKDHVLTFYKEGYVVWQEAEGPGKTKDIKIMDIETGEIQTIESRQGYKIILLDKIDSNLIYGFVPEDEITTLIDGTVIVPMTGIEICTTQKEVLKTYYKDGYYITGVEVKDNIISLYRAQKETIGGQNIYLNVSDDYIMNQSVESTPFIKVVPRISEEALTEYYIQLPSGFTMDKLPETVTTVNTIISEDPTVRLPKDIRNSGKDEEEKKDQMKFYAFIMGELQEAYDEAADAIIAADEGAGVVLSSVNHLVWERGVKANKSVLSQVESLNIPADQNTVESCIKILARYLGKNIDNENLDTRRISAYEILSKYTDKVPIRLTGISLDQALYYVSKGRPVIAMTGYSEAVLIYGYDSLNIYVIDPKQGKTVRMPLQSGSELFEKAGNVFISYLE</sequence>
<protein>
    <submittedName>
        <fullName evidence="2">Putative membrane protein</fullName>
    </submittedName>
</protein>